<dbReference type="Pfam" id="PF12890">
    <property type="entry name" value="DHOase"/>
    <property type="match status" value="1"/>
</dbReference>
<evidence type="ECO:0000256" key="6">
    <source>
        <dbReference type="HAMAP-Rule" id="MF_00220"/>
    </source>
</evidence>
<dbReference type="PROSITE" id="PS00483">
    <property type="entry name" value="DIHYDROOROTASE_2"/>
    <property type="match status" value="1"/>
</dbReference>
<keyword evidence="6" id="KW-0862">Zinc</keyword>
<comment type="cofactor">
    <cofactor evidence="6">
        <name>Zn(2+)</name>
        <dbReference type="ChEBI" id="CHEBI:29105"/>
    </cofactor>
    <text evidence="6">Binds 2 Zn(2+) ions per subunit.</text>
</comment>
<dbReference type="Gene3D" id="2.30.40.10">
    <property type="entry name" value="Urease, subunit C, domain 1"/>
    <property type="match status" value="1"/>
</dbReference>
<evidence type="ECO:0000256" key="1">
    <source>
        <dbReference type="ARBA" id="ARBA00002368"/>
    </source>
</evidence>
<comment type="similarity">
    <text evidence="2 6">Belongs to the metallo-dependent hydrolases superfamily. DHOase family. Class I DHOase subfamily.</text>
</comment>
<comment type="pathway">
    <text evidence="6">Pyrimidine metabolism; UMP biosynthesis via de novo pathway; (S)-dihydroorotate from bicarbonate: step 3/3.</text>
</comment>
<organism evidence="8 9">
    <name type="scientific">Streptomyces niveus</name>
    <name type="common">Streptomyces spheroides</name>
    <dbReference type="NCBI Taxonomy" id="193462"/>
    <lineage>
        <taxon>Bacteria</taxon>
        <taxon>Bacillati</taxon>
        <taxon>Actinomycetota</taxon>
        <taxon>Actinomycetes</taxon>
        <taxon>Kitasatosporales</taxon>
        <taxon>Streptomycetaceae</taxon>
        <taxon>Streptomyces</taxon>
    </lineage>
</organism>
<feature type="domain" description="Dihydroorotase catalytic" evidence="7">
    <location>
        <begin position="52"/>
        <end position="236"/>
    </location>
</feature>
<protein>
    <recommendedName>
        <fullName evidence="6">Dihydroorotase</fullName>
        <shortName evidence="6">DHOase</shortName>
        <ecNumber evidence="6">3.5.2.3</ecNumber>
    </recommendedName>
</protein>
<dbReference type="GO" id="GO:0004151">
    <property type="term" value="F:dihydroorotase activity"/>
    <property type="evidence" value="ECO:0007669"/>
    <property type="project" value="UniProtKB-EC"/>
</dbReference>
<comment type="function">
    <text evidence="1 6">Catalyzes the reversible cyclization of carbamoyl aspartate to dihydroorotate.</text>
</comment>
<dbReference type="RefSeq" id="WP_329077118.1">
    <property type="nucleotide sequence ID" value="NZ_CP109421.1"/>
</dbReference>
<feature type="binding site" evidence="6">
    <location>
        <position position="233"/>
    </location>
    <ligand>
        <name>Zn(2+)</name>
        <dbReference type="ChEBI" id="CHEBI:29105"/>
        <label>2</label>
    </ligand>
</feature>
<evidence type="ECO:0000259" key="7">
    <source>
        <dbReference type="Pfam" id="PF12890"/>
    </source>
</evidence>
<feature type="binding site" evidence="6">
    <location>
        <position position="310"/>
    </location>
    <ligand>
        <name>substrate</name>
    </ligand>
</feature>
<reference evidence="8" key="1">
    <citation type="submission" date="2022-10" db="EMBL/GenBank/DDBJ databases">
        <title>The complete genomes of actinobacterial strains from the NBC collection.</title>
        <authorList>
            <person name="Joergensen T.S."/>
            <person name="Alvarez Arevalo M."/>
            <person name="Sterndorff E.B."/>
            <person name="Faurdal D."/>
            <person name="Vuksanovic O."/>
            <person name="Mourched A.-S."/>
            <person name="Charusanti P."/>
            <person name="Shaw S."/>
            <person name="Blin K."/>
            <person name="Weber T."/>
        </authorList>
    </citation>
    <scope>NUCLEOTIDE SEQUENCE</scope>
    <source>
        <strain evidence="8">NBC_01432</strain>
    </source>
</reference>
<proteinExistence type="inferred from homology"/>
<keyword evidence="5 6" id="KW-0665">Pyrimidine biosynthesis</keyword>
<evidence type="ECO:0000256" key="5">
    <source>
        <dbReference type="ARBA" id="ARBA00022975"/>
    </source>
</evidence>
<feature type="binding site" evidence="6">
    <location>
        <position position="306"/>
    </location>
    <ligand>
        <name>Zn(2+)</name>
        <dbReference type="ChEBI" id="CHEBI:29105"/>
        <label>1</label>
    </ligand>
</feature>
<feature type="active site" evidence="6">
    <location>
        <position position="306"/>
    </location>
</feature>
<dbReference type="PANTHER" id="PTHR43668">
    <property type="entry name" value="ALLANTOINASE"/>
    <property type="match status" value="1"/>
</dbReference>
<evidence type="ECO:0000256" key="3">
    <source>
        <dbReference type="ARBA" id="ARBA00022723"/>
    </source>
</evidence>
<dbReference type="NCBIfam" id="TIGR00857">
    <property type="entry name" value="pyrC_multi"/>
    <property type="match status" value="1"/>
</dbReference>
<dbReference type="InterPro" id="IPR032466">
    <property type="entry name" value="Metal_Hydrolase"/>
</dbReference>
<dbReference type="SUPFAM" id="SSF51338">
    <property type="entry name" value="Composite domain of metallo-dependent hydrolases"/>
    <property type="match status" value="1"/>
</dbReference>
<accession>A0ABZ2A872</accession>
<dbReference type="InterPro" id="IPR011059">
    <property type="entry name" value="Metal-dep_hydrolase_composite"/>
</dbReference>
<dbReference type="Gene3D" id="3.20.20.140">
    <property type="entry name" value="Metal-dependent hydrolases"/>
    <property type="match status" value="1"/>
</dbReference>
<keyword evidence="3 6" id="KW-0479">Metal-binding</keyword>
<keyword evidence="4 6" id="KW-0378">Hydrolase</keyword>
<dbReference type="Proteomes" id="UP001432209">
    <property type="component" value="Chromosome"/>
</dbReference>
<dbReference type="HAMAP" id="MF_00220_B">
    <property type="entry name" value="PyrC_classI_B"/>
    <property type="match status" value="1"/>
</dbReference>
<feature type="binding site" evidence="6">
    <location>
        <position position="279"/>
    </location>
    <ligand>
        <name>substrate</name>
    </ligand>
</feature>
<feature type="binding site" evidence="6">
    <location>
        <position position="180"/>
    </location>
    <ligand>
        <name>Zn(2+)</name>
        <dbReference type="ChEBI" id="CHEBI:29105"/>
        <label>2</label>
    </ligand>
</feature>
<feature type="binding site" evidence="6">
    <location>
        <position position="61"/>
    </location>
    <ligand>
        <name>Zn(2+)</name>
        <dbReference type="ChEBI" id="CHEBI:29105"/>
        <label>1</label>
    </ligand>
</feature>
<evidence type="ECO:0000313" key="8">
    <source>
        <dbReference type="EMBL" id="WUX53510.1"/>
    </source>
</evidence>
<name>A0ABZ2A872_STRNV</name>
<comment type="catalytic activity">
    <reaction evidence="6">
        <text>(S)-dihydroorotate + H2O = N-carbamoyl-L-aspartate + H(+)</text>
        <dbReference type="Rhea" id="RHEA:24296"/>
        <dbReference type="ChEBI" id="CHEBI:15377"/>
        <dbReference type="ChEBI" id="CHEBI:15378"/>
        <dbReference type="ChEBI" id="CHEBI:30864"/>
        <dbReference type="ChEBI" id="CHEBI:32814"/>
        <dbReference type="EC" id="3.5.2.3"/>
    </reaction>
</comment>
<keyword evidence="9" id="KW-1185">Reference proteome</keyword>
<dbReference type="InterPro" id="IPR004722">
    <property type="entry name" value="DHOase"/>
</dbReference>
<dbReference type="InterPro" id="IPR024403">
    <property type="entry name" value="DHOase_cat"/>
</dbReference>
<sequence>MNGRAGTTILRGVRPLGGAPRDVTVRGSRIAAVTAPRAGASDATAVDCAGLIMLPALVDLHTHLREPGDTPSETIASGTRAAAHGGYSDVLAMANCVPVTDSPERVRHIVERAARTASCRVHPVGAVTGGLAGRDLAPLDAMAAAGAVMFSDDGVCVDDPALLVRALEAARRTGTLVAQHAQCPRLVERGQVNSGAAARATGLPPWPATGEETIVARDVVLAGATGGRLHICHVSTAGTVEIVRWAKSRGWPVTAEVTPHHLLLTDLMTRDADPLHKVNPPLRGAQDVAALRAALRDGTIDAVATDHAPHTASSKDNHWCEAPFGMLGLETALPVVAEALGAGGEPDWDLVATVMSTRPARIAGLADVAGRPLRAGEPATFTLVDPRADWRVDRAESVSASDNTPFHGMTFRHRVVATVVEGRVTADIDHRLASATG</sequence>
<dbReference type="PANTHER" id="PTHR43668:SF2">
    <property type="entry name" value="ALLANTOINASE"/>
    <property type="match status" value="1"/>
</dbReference>
<evidence type="ECO:0000313" key="9">
    <source>
        <dbReference type="Proteomes" id="UP001432209"/>
    </source>
</evidence>
<dbReference type="EC" id="3.5.2.3" evidence="6"/>
<feature type="binding site" evidence="6">
    <location>
        <begin position="63"/>
        <end position="65"/>
    </location>
    <ligand>
        <name>substrate</name>
    </ligand>
</feature>
<evidence type="ECO:0000256" key="4">
    <source>
        <dbReference type="ARBA" id="ARBA00022801"/>
    </source>
</evidence>
<feature type="binding site" evidence="6">
    <location>
        <begin position="324"/>
        <end position="325"/>
    </location>
    <ligand>
        <name>substrate</name>
    </ligand>
</feature>
<feature type="binding site" evidence="6">
    <location>
        <position position="63"/>
    </location>
    <ligand>
        <name>Zn(2+)</name>
        <dbReference type="ChEBI" id="CHEBI:29105"/>
        <label>1</label>
    </ligand>
</feature>
<feature type="binding site" evidence="6">
    <location>
        <position position="153"/>
    </location>
    <ligand>
        <name>Zn(2+)</name>
        <dbReference type="ChEBI" id="CHEBI:29105"/>
        <label>1</label>
    </ligand>
</feature>
<dbReference type="CDD" id="cd01317">
    <property type="entry name" value="DHOase_IIa"/>
    <property type="match status" value="1"/>
</dbReference>
<gene>
    <name evidence="6" type="primary">pyrC</name>
    <name evidence="8" type="ORF">OG442_19215</name>
</gene>
<dbReference type="InterPro" id="IPR002195">
    <property type="entry name" value="Dihydroorotase_CS"/>
</dbReference>
<evidence type="ECO:0000256" key="2">
    <source>
        <dbReference type="ARBA" id="ARBA00010286"/>
    </source>
</evidence>
<dbReference type="NCBIfam" id="NF006836">
    <property type="entry name" value="PRK09357.1-1"/>
    <property type="match status" value="1"/>
</dbReference>
<feature type="binding site" evidence="6">
    <location>
        <position position="95"/>
    </location>
    <ligand>
        <name>substrate</name>
    </ligand>
</feature>
<feature type="binding site" evidence="6">
    <location>
        <position position="153"/>
    </location>
    <ligand>
        <name>Zn(2+)</name>
        <dbReference type="ChEBI" id="CHEBI:29105"/>
        <label>2</label>
    </ligand>
</feature>
<dbReference type="SUPFAM" id="SSF51556">
    <property type="entry name" value="Metallo-dependent hydrolases"/>
    <property type="match status" value="1"/>
</dbReference>
<dbReference type="EMBL" id="CP109495">
    <property type="protein sequence ID" value="WUX53510.1"/>
    <property type="molecule type" value="Genomic_DNA"/>
</dbReference>
<dbReference type="InterPro" id="IPR050138">
    <property type="entry name" value="DHOase/Allantoinase_Hydrolase"/>
</dbReference>